<sequence length="84" mass="9221">MKTPYMIIIIGTVIIGIWFSGLAFVQITHIPIEYFAGTVSYTSIDDNGVKIETVGVAPEFTILPITGISLIVVGAFYALWRVEK</sequence>
<keyword evidence="1" id="KW-0812">Transmembrane</keyword>
<reference evidence="2 3" key="1">
    <citation type="journal article" date="2012" name="J. Bacteriol.">
        <title>Draft Genome Sequence of an Ammonia-Oxidizing Archaeon, "Candidatus Nitrosopumilus koreensis" AR1, from Marine Sediment.</title>
        <authorList>
            <person name="Park S.J."/>
            <person name="Kim J.G."/>
            <person name="Jung M.Y."/>
            <person name="Kim S.J."/>
            <person name="Cha I.T."/>
            <person name="Kwon K."/>
            <person name="Lee J.H."/>
            <person name="Rhee S.K."/>
        </authorList>
    </citation>
    <scope>NUCLEOTIDE SEQUENCE [LARGE SCALE GENOMIC DNA]</scope>
    <source>
        <strain evidence="2 3">AR1</strain>
    </source>
</reference>
<gene>
    <name evidence="2" type="ORF">NKOR_06175</name>
</gene>
<keyword evidence="1" id="KW-0472">Membrane</keyword>
<dbReference type="KEGG" id="nkr:NKOR_06175"/>
<dbReference type="Proteomes" id="UP000006101">
    <property type="component" value="Chromosome"/>
</dbReference>
<feature type="transmembrane region" description="Helical" evidence="1">
    <location>
        <begin position="7"/>
        <end position="27"/>
    </location>
</feature>
<dbReference type="RefSeq" id="WP_014963500.1">
    <property type="nucleotide sequence ID" value="NC_018655.1"/>
</dbReference>
<keyword evidence="1" id="KW-1133">Transmembrane helix</keyword>
<proteinExistence type="predicted"/>
<dbReference type="AlphaFoldDB" id="K0B9H8"/>
<dbReference type="GeneID" id="13725268"/>
<dbReference type="HOGENOM" id="CLU_2519583_0_0_2"/>
<evidence type="ECO:0000256" key="1">
    <source>
        <dbReference type="SAM" id="Phobius"/>
    </source>
</evidence>
<organism evidence="2 3">
    <name type="scientific">Candidatus Nitrosopumilus koreensis AR1</name>
    <dbReference type="NCBI Taxonomy" id="1229908"/>
    <lineage>
        <taxon>Archaea</taxon>
        <taxon>Nitrososphaerota</taxon>
        <taxon>Nitrososphaeria</taxon>
        <taxon>Nitrosopumilales</taxon>
        <taxon>Nitrosopumilaceae</taxon>
        <taxon>Nitrosopumilus</taxon>
    </lineage>
</organism>
<evidence type="ECO:0000313" key="2">
    <source>
        <dbReference type="EMBL" id="AFS81116.1"/>
    </source>
</evidence>
<evidence type="ECO:0000313" key="3">
    <source>
        <dbReference type="Proteomes" id="UP000006101"/>
    </source>
</evidence>
<feature type="transmembrane region" description="Helical" evidence="1">
    <location>
        <begin position="60"/>
        <end position="80"/>
    </location>
</feature>
<dbReference type="PATRIC" id="fig|1229908.8.peg.1349"/>
<name>K0B9H8_9ARCH</name>
<dbReference type="EMBL" id="CP003842">
    <property type="protein sequence ID" value="AFS81116.1"/>
    <property type="molecule type" value="Genomic_DNA"/>
</dbReference>
<accession>K0B9H8</accession>
<protein>
    <submittedName>
        <fullName evidence="2">Uncharacterized protein</fullName>
    </submittedName>
</protein>
<keyword evidence="3" id="KW-1185">Reference proteome</keyword>